<sequence>DPDPFGICLAVLGVVGSAASIFTVVEDRIRREKFRRRSRERIEIFRVTSEIRGALAELRSNYRYLIKRFVRNTEDSEQNVSNMPSRFGAVRVVLSPATVDEYRETVGAIFEGLHRYHTGMIELSHRVYLYLDHFDIPPVQRLMDLRRKADDILSREHSARDSIMMTEDLLSETEDALDQTFDWILHNE</sequence>
<evidence type="ECO:0000313" key="3">
    <source>
        <dbReference type="Proteomes" id="UP001597375"/>
    </source>
</evidence>
<reference evidence="3" key="1">
    <citation type="journal article" date="2019" name="Int. J. Syst. Evol. Microbiol.">
        <title>The Global Catalogue of Microorganisms (GCM) 10K type strain sequencing project: providing services to taxonomists for standard genome sequencing and annotation.</title>
        <authorList>
            <consortium name="The Broad Institute Genomics Platform"/>
            <consortium name="The Broad Institute Genome Sequencing Center for Infectious Disease"/>
            <person name="Wu L."/>
            <person name="Ma J."/>
        </authorList>
    </citation>
    <scope>NUCLEOTIDE SEQUENCE [LARGE SCALE GENOMIC DNA]</scope>
    <source>
        <strain evidence="3">CGMCC 4.7106</strain>
    </source>
</reference>
<gene>
    <name evidence="2" type="ORF">ACFSSA_15775</name>
</gene>
<dbReference type="EMBL" id="JBHUIT010000036">
    <property type="protein sequence ID" value="MFD2258140.1"/>
    <property type="molecule type" value="Genomic_DNA"/>
</dbReference>
<accession>A0ABW5DBZ4</accession>
<dbReference type="Proteomes" id="UP001597375">
    <property type="component" value="Unassembled WGS sequence"/>
</dbReference>
<keyword evidence="1" id="KW-1133">Transmembrane helix</keyword>
<evidence type="ECO:0000256" key="1">
    <source>
        <dbReference type="SAM" id="Phobius"/>
    </source>
</evidence>
<protein>
    <submittedName>
        <fullName evidence="2">Uncharacterized protein</fullName>
    </submittedName>
</protein>
<feature type="transmembrane region" description="Helical" evidence="1">
    <location>
        <begin position="6"/>
        <end position="25"/>
    </location>
</feature>
<evidence type="ECO:0000313" key="2">
    <source>
        <dbReference type="EMBL" id="MFD2258140.1"/>
    </source>
</evidence>
<keyword evidence="1" id="KW-0472">Membrane</keyword>
<comment type="caution">
    <text evidence="2">The sequence shown here is derived from an EMBL/GenBank/DDBJ whole genome shotgun (WGS) entry which is preliminary data.</text>
</comment>
<feature type="non-terminal residue" evidence="2">
    <location>
        <position position="1"/>
    </location>
</feature>
<organism evidence="2 3">
    <name type="scientific">Luteolibacter algae</name>
    <dbReference type="NCBI Taxonomy" id="454151"/>
    <lineage>
        <taxon>Bacteria</taxon>
        <taxon>Pseudomonadati</taxon>
        <taxon>Verrucomicrobiota</taxon>
        <taxon>Verrucomicrobiia</taxon>
        <taxon>Verrucomicrobiales</taxon>
        <taxon>Verrucomicrobiaceae</taxon>
        <taxon>Luteolibacter</taxon>
    </lineage>
</organism>
<dbReference type="RefSeq" id="WP_386821581.1">
    <property type="nucleotide sequence ID" value="NZ_JBHUIT010000036.1"/>
</dbReference>
<name>A0ABW5DBZ4_9BACT</name>
<keyword evidence="1" id="KW-0812">Transmembrane</keyword>
<keyword evidence="3" id="KW-1185">Reference proteome</keyword>
<proteinExistence type="predicted"/>